<sequence length="62" mass="6956">MDTDLKQTVFSSLRLKDQRSKLTTPVKCASLFTNVILTGQADTQGLTRKRLYDGLLLESIIL</sequence>
<keyword evidence="2" id="KW-1185">Reference proteome</keyword>
<accession>A0A5K7YYE4</accession>
<organism evidence="1 2">
    <name type="scientific">Desulfosarcina widdelii</name>
    <dbReference type="NCBI Taxonomy" id="947919"/>
    <lineage>
        <taxon>Bacteria</taxon>
        <taxon>Pseudomonadati</taxon>
        <taxon>Thermodesulfobacteriota</taxon>
        <taxon>Desulfobacteria</taxon>
        <taxon>Desulfobacterales</taxon>
        <taxon>Desulfosarcinaceae</taxon>
        <taxon>Desulfosarcina</taxon>
    </lineage>
</organism>
<evidence type="ECO:0000313" key="1">
    <source>
        <dbReference type="EMBL" id="BBO72943.1"/>
    </source>
</evidence>
<evidence type="ECO:0000313" key="2">
    <source>
        <dbReference type="Proteomes" id="UP000427769"/>
    </source>
</evidence>
<protein>
    <submittedName>
        <fullName evidence="1">Uncharacterized protein</fullName>
    </submittedName>
</protein>
<dbReference type="Proteomes" id="UP000427769">
    <property type="component" value="Chromosome"/>
</dbReference>
<gene>
    <name evidence="1" type="ORF">DSCW_03600</name>
</gene>
<dbReference type="EMBL" id="AP021875">
    <property type="protein sequence ID" value="BBO72943.1"/>
    <property type="molecule type" value="Genomic_DNA"/>
</dbReference>
<dbReference type="RefSeq" id="WP_155302103.1">
    <property type="nucleotide sequence ID" value="NZ_AP021875.1"/>
</dbReference>
<proteinExistence type="predicted"/>
<reference evidence="1 2" key="1">
    <citation type="submission" date="2019-11" db="EMBL/GenBank/DDBJ databases">
        <title>Comparative genomics of hydrocarbon-degrading Desulfosarcina strains.</title>
        <authorList>
            <person name="Watanabe M."/>
            <person name="Kojima H."/>
            <person name="Fukui M."/>
        </authorList>
    </citation>
    <scope>NUCLEOTIDE SEQUENCE [LARGE SCALE GENOMIC DNA]</scope>
    <source>
        <strain evidence="1 2">PP31</strain>
    </source>
</reference>
<name>A0A5K7YYE4_9BACT</name>
<dbReference type="AlphaFoldDB" id="A0A5K7YYE4"/>
<dbReference type="KEGG" id="dwd:DSCW_03600"/>